<sequence length="90" mass="10241">MPRQDSKRTSGFFKGVLDGFRSSVSQRSECAADENLQPELFRILKTVRHGFPFQPTAIAFDPVQRILALATKNGSLRLYPFSTMLYLPYI</sequence>
<dbReference type="PANTHER" id="PTHR10241">
    <property type="entry name" value="LETHAL 2 GIANT LARVAE PROTEIN"/>
    <property type="match status" value="1"/>
</dbReference>
<dbReference type="GO" id="GO:0019905">
    <property type="term" value="F:syntaxin binding"/>
    <property type="evidence" value="ECO:0007669"/>
    <property type="project" value="TreeGrafter"/>
</dbReference>
<dbReference type="GO" id="GO:0006893">
    <property type="term" value="P:Golgi to plasma membrane transport"/>
    <property type="evidence" value="ECO:0007669"/>
    <property type="project" value="TreeGrafter"/>
</dbReference>
<gene>
    <name evidence="1" type="primary">X975_23630</name>
    <name evidence="1" type="ORF">TNIN_287051</name>
</gene>
<proteinExistence type="predicted"/>
<dbReference type="GO" id="GO:0031201">
    <property type="term" value="C:SNARE complex"/>
    <property type="evidence" value="ECO:0007669"/>
    <property type="project" value="TreeGrafter"/>
</dbReference>
<comment type="caution">
    <text evidence="1">The sequence shown here is derived from an EMBL/GenBank/DDBJ whole genome shotgun (WGS) entry which is preliminary data.</text>
</comment>
<protein>
    <submittedName>
        <fullName evidence="1">Syntaxin-binding protein 5-like protein</fullName>
    </submittedName>
</protein>
<dbReference type="EMBL" id="BMAV01028108">
    <property type="protein sequence ID" value="GFS65162.1"/>
    <property type="molecule type" value="Genomic_DNA"/>
</dbReference>
<keyword evidence="2" id="KW-1185">Reference proteome</keyword>
<accession>A0A8X6MM27</accession>
<dbReference type="PANTHER" id="PTHR10241:SF25">
    <property type="entry name" value="TOMOSYN, ISOFORM C"/>
    <property type="match status" value="1"/>
</dbReference>
<dbReference type="GO" id="GO:0045159">
    <property type="term" value="F:myosin II binding"/>
    <property type="evidence" value="ECO:0007669"/>
    <property type="project" value="TreeGrafter"/>
</dbReference>
<name>A0A8X6MM27_9ARAC</name>
<dbReference type="AlphaFoldDB" id="A0A8X6MM27"/>
<reference evidence="1" key="1">
    <citation type="submission" date="2020-08" db="EMBL/GenBank/DDBJ databases">
        <title>Multicomponent nature underlies the extraordinary mechanical properties of spider dragline silk.</title>
        <authorList>
            <person name="Kono N."/>
            <person name="Nakamura H."/>
            <person name="Mori M."/>
            <person name="Yoshida Y."/>
            <person name="Ohtoshi R."/>
            <person name="Malay A.D."/>
            <person name="Moran D.A.P."/>
            <person name="Tomita M."/>
            <person name="Numata K."/>
            <person name="Arakawa K."/>
        </authorList>
    </citation>
    <scope>NUCLEOTIDE SEQUENCE</scope>
</reference>
<dbReference type="Proteomes" id="UP000886998">
    <property type="component" value="Unassembled WGS sequence"/>
</dbReference>
<organism evidence="1 2">
    <name type="scientific">Trichonephila inaurata madagascariensis</name>
    <dbReference type="NCBI Taxonomy" id="2747483"/>
    <lineage>
        <taxon>Eukaryota</taxon>
        <taxon>Metazoa</taxon>
        <taxon>Ecdysozoa</taxon>
        <taxon>Arthropoda</taxon>
        <taxon>Chelicerata</taxon>
        <taxon>Arachnida</taxon>
        <taxon>Araneae</taxon>
        <taxon>Araneomorphae</taxon>
        <taxon>Entelegynae</taxon>
        <taxon>Araneoidea</taxon>
        <taxon>Nephilidae</taxon>
        <taxon>Trichonephila</taxon>
        <taxon>Trichonephila inaurata</taxon>
    </lineage>
</organism>
<evidence type="ECO:0000313" key="2">
    <source>
        <dbReference type="Proteomes" id="UP000886998"/>
    </source>
</evidence>
<evidence type="ECO:0000313" key="1">
    <source>
        <dbReference type="EMBL" id="GFS65162.1"/>
    </source>
</evidence>
<dbReference type="GO" id="GO:0005096">
    <property type="term" value="F:GTPase activator activity"/>
    <property type="evidence" value="ECO:0007669"/>
    <property type="project" value="TreeGrafter"/>
</dbReference>
<dbReference type="OrthoDB" id="6427313at2759"/>
<dbReference type="GO" id="GO:0006887">
    <property type="term" value="P:exocytosis"/>
    <property type="evidence" value="ECO:0007669"/>
    <property type="project" value="TreeGrafter"/>
</dbReference>
<dbReference type="GO" id="GO:0005886">
    <property type="term" value="C:plasma membrane"/>
    <property type="evidence" value="ECO:0007669"/>
    <property type="project" value="TreeGrafter"/>
</dbReference>